<dbReference type="GO" id="GO:0006013">
    <property type="term" value="P:mannose metabolic process"/>
    <property type="evidence" value="ECO:0007669"/>
    <property type="project" value="InterPro"/>
</dbReference>
<accession>A0A1B6D615</accession>
<dbReference type="InterPro" id="IPR000602">
    <property type="entry name" value="Glyco_hydro_38_N"/>
</dbReference>
<feature type="domain" description="Glycoside hydrolase family 38 N-terminal" evidence="2">
    <location>
        <begin position="46"/>
        <end position="362"/>
    </location>
</feature>
<dbReference type="AlphaFoldDB" id="A0A1B6D615"/>
<proteinExistence type="predicted"/>
<dbReference type="InterPro" id="IPR050843">
    <property type="entry name" value="Glycosyl_Hydrlase_38"/>
</dbReference>
<dbReference type="FunFam" id="3.20.110.10:FF:000001">
    <property type="entry name" value="Alpha-mannosidase"/>
    <property type="match status" value="1"/>
</dbReference>
<dbReference type="PANTHER" id="PTHR11607">
    <property type="entry name" value="ALPHA-MANNOSIDASE"/>
    <property type="match status" value="1"/>
</dbReference>
<protein>
    <recommendedName>
        <fullName evidence="2">Glycoside hydrolase family 38 N-terminal domain-containing protein</fullName>
    </recommendedName>
</protein>
<feature type="signal peptide" evidence="1">
    <location>
        <begin position="1"/>
        <end position="20"/>
    </location>
</feature>
<sequence length="380" mass="44096">MLSLILYVCVFISAFNFGEILTNPLYNKNHKCGYDSCPKPKDGYLNVHMVSHTHNDAGWLKTVDQYFYGSKKKIQWAGVQYIIDSIIEALVKNPSRRFVYVESAFFWKWWQLQNENIRNKVKNLVNEGRLEFIGGGWTMHDEATTHYQSIIDQMSWGFRRLDDSFGDCARPRVGWQIDPFGHSRESASIMARFGFDGLLFGRLDYQDQGLRKYERRLEMIWESSANLGTKSDLFTSILYNLYSAPNWFCFDVVCGDPPIIDDKESPDYNADKRAADFVRYVNEVAKVYTTNNVLITMGGDFTYQAGSYYFLNLDRLMKAVNEIQPNGSKMNLFYSTPSCYLKAVNDEQKTYTTKNDDFFPYASQEHAYWTGFSLHSIKIT</sequence>
<evidence type="ECO:0000256" key="1">
    <source>
        <dbReference type="SAM" id="SignalP"/>
    </source>
</evidence>
<gene>
    <name evidence="3" type="ORF">g.15913</name>
</gene>
<dbReference type="EMBL" id="GEDC01016164">
    <property type="protein sequence ID" value="JAS21134.1"/>
    <property type="molecule type" value="Transcribed_RNA"/>
</dbReference>
<keyword evidence="1" id="KW-0732">Signal</keyword>
<dbReference type="Gene3D" id="1.20.1270.50">
    <property type="entry name" value="Glycoside hydrolase family 38, central domain"/>
    <property type="match status" value="1"/>
</dbReference>
<dbReference type="PANTHER" id="PTHR11607:SF3">
    <property type="entry name" value="LYSOSOMAL ALPHA-MANNOSIDASE"/>
    <property type="match status" value="1"/>
</dbReference>
<organism evidence="3">
    <name type="scientific">Clastoptera arizonana</name>
    <name type="common">Arizona spittle bug</name>
    <dbReference type="NCBI Taxonomy" id="38151"/>
    <lineage>
        <taxon>Eukaryota</taxon>
        <taxon>Metazoa</taxon>
        <taxon>Ecdysozoa</taxon>
        <taxon>Arthropoda</taxon>
        <taxon>Hexapoda</taxon>
        <taxon>Insecta</taxon>
        <taxon>Pterygota</taxon>
        <taxon>Neoptera</taxon>
        <taxon>Paraneoptera</taxon>
        <taxon>Hemiptera</taxon>
        <taxon>Auchenorrhyncha</taxon>
        <taxon>Cercopoidea</taxon>
        <taxon>Clastopteridae</taxon>
        <taxon>Clastoptera</taxon>
    </lineage>
</organism>
<dbReference type="CDD" id="cd10810">
    <property type="entry name" value="GH38N_AMII_LAM_like"/>
    <property type="match status" value="1"/>
</dbReference>
<name>A0A1B6D615_9HEMI</name>
<feature type="chain" id="PRO_5008580979" description="Glycoside hydrolase family 38 N-terminal domain-containing protein" evidence="1">
    <location>
        <begin position="21"/>
        <end position="380"/>
    </location>
</feature>
<dbReference type="InterPro" id="IPR011330">
    <property type="entry name" value="Glyco_hydro/deAcase_b/a-brl"/>
</dbReference>
<dbReference type="GO" id="GO:0004559">
    <property type="term" value="F:alpha-mannosidase activity"/>
    <property type="evidence" value="ECO:0007669"/>
    <property type="project" value="InterPro"/>
</dbReference>
<dbReference type="SUPFAM" id="SSF88713">
    <property type="entry name" value="Glycoside hydrolase/deacetylase"/>
    <property type="match status" value="1"/>
</dbReference>
<reference evidence="3" key="1">
    <citation type="submission" date="2015-12" db="EMBL/GenBank/DDBJ databases">
        <title>De novo transcriptome assembly of four potential Pierce s Disease insect vectors from Arizona vineyards.</title>
        <authorList>
            <person name="Tassone E.E."/>
        </authorList>
    </citation>
    <scope>NUCLEOTIDE SEQUENCE</scope>
</reference>
<evidence type="ECO:0000313" key="3">
    <source>
        <dbReference type="EMBL" id="JAS21134.1"/>
    </source>
</evidence>
<dbReference type="GO" id="GO:0005764">
    <property type="term" value="C:lysosome"/>
    <property type="evidence" value="ECO:0007669"/>
    <property type="project" value="TreeGrafter"/>
</dbReference>
<dbReference type="Pfam" id="PF01074">
    <property type="entry name" value="Glyco_hydro_38N"/>
    <property type="match status" value="1"/>
</dbReference>
<evidence type="ECO:0000259" key="2">
    <source>
        <dbReference type="Pfam" id="PF01074"/>
    </source>
</evidence>
<dbReference type="Gene3D" id="3.20.110.10">
    <property type="entry name" value="Glycoside hydrolase 38, N terminal domain"/>
    <property type="match status" value="1"/>
</dbReference>
<dbReference type="InterPro" id="IPR027291">
    <property type="entry name" value="Glyco_hydro_38_N_sf"/>
</dbReference>
<dbReference type="InterPro" id="IPR037094">
    <property type="entry name" value="Glyco_hydro_38_cen_sf"/>
</dbReference>